<dbReference type="PANTHER" id="PTHR48045:SF22">
    <property type="entry name" value="UDP-GLUCURONOSYL_UDP-GLUCOSYLTRANSFERASE"/>
    <property type="match status" value="1"/>
</dbReference>
<proteinExistence type="predicted"/>
<dbReference type="OrthoDB" id="5835829at2759"/>
<sequence length="163" mass="18436">MAQKHVELTTKNEEKEEEIIWKEMQFCVESKEFKEDDKAKDADAAAAADVVDTNDANEAAHASFTFRTKHSCKVSLNWSPKFPEHNYLLFNSVFELEPSVIDALQATFPFPVYSLGSLIPYFNLQYHNSSRPTSPNGVDYLEWLDSSPQSSVLYVSLGSFLSV</sequence>
<evidence type="ECO:0000313" key="2">
    <source>
        <dbReference type="Proteomes" id="UP000626092"/>
    </source>
</evidence>
<keyword evidence="2" id="KW-1185">Reference proteome</keyword>
<dbReference type="SUPFAM" id="SSF53756">
    <property type="entry name" value="UDP-Glycosyltransferase/glycogen phosphorylase"/>
    <property type="match status" value="1"/>
</dbReference>
<dbReference type="Gene3D" id="3.40.50.2000">
    <property type="entry name" value="Glycogen Phosphorylase B"/>
    <property type="match status" value="2"/>
</dbReference>
<gene>
    <name evidence="1" type="ORF">RHSIM_Rhsim04G0088300</name>
</gene>
<accession>A0A834H4B7</accession>
<organism evidence="1 2">
    <name type="scientific">Rhododendron simsii</name>
    <name type="common">Sims's rhododendron</name>
    <dbReference type="NCBI Taxonomy" id="118357"/>
    <lineage>
        <taxon>Eukaryota</taxon>
        <taxon>Viridiplantae</taxon>
        <taxon>Streptophyta</taxon>
        <taxon>Embryophyta</taxon>
        <taxon>Tracheophyta</taxon>
        <taxon>Spermatophyta</taxon>
        <taxon>Magnoliopsida</taxon>
        <taxon>eudicotyledons</taxon>
        <taxon>Gunneridae</taxon>
        <taxon>Pentapetalae</taxon>
        <taxon>asterids</taxon>
        <taxon>Ericales</taxon>
        <taxon>Ericaceae</taxon>
        <taxon>Ericoideae</taxon>
        <taxon>Rhodoreae</taxon>
        <taxon>Rhododendron</taxon>
    </lineage>
</organism>
<dbReference type="Proteomes" id="UP000626092">
    <property type="component" value="Unassembled WGS sequence"/>
</dbReference>
<evidence type="ECO:0000313" key="1">
    <source>
        <dbReference type="EMBL" id="KAF7145982.1"/>
    </source>
</evidence>
<name>A0A834H4B7_RHOSS</name>
<comment type="caution">
    <text evidence="1">The sequence shown here is derived from an EMBL/GenBank/DDBJ whole genome shotgun (WGS) entry which is preliminary data.</text>
</comment>
<protein>
    <submittedName>
        <fullName evidence="1">Uncharacterized protein</fullName>
    </submittedName>
</protein>
<dbReference type="AlphaFoldDB" id="A0A834H4B7"/>
<dbReference type="PANTHER" id="PTHR48045">
    <property type="entry name" value="UDP-GLYCOSYLTRANSFERASE 72B1"/>
    <property type="match status" value="1"/>
</dbReference>
<dbReference type="EMBL" id="WJXA01000004">
    <property type="protein sequence ID" value="KAF7145982.1"/>
    <property type="molecule type" value="Genomic_DNA"/>
</dbReference>
<reference evidence="1" key="1">
    <citation type="submission" date="2019-11" db="EMBL/GenBank/DDBJ databases">
        <authorList>
            <person name="Liu Y."/>
            <person name="Hou J."/>
            <person name="Li T.-Q."/>
            <person name="Guan C.-H."/>
            <person name="Wu X."/>
            <person name="Wu H.-Z."/>
            <person name="Ling F."/>
            <person name="Zhang R."/>
            <person name="Shi X.-G."/>
            <person name="Ren J.-P."/>
            <person name="Chen E.-F."/>
            <person name="Sun J.-M."/>
        </authorList>
    </citation>
    <scope>NUCLEOTIDE SEQUENCE</scope>
    <source>
        <strain evidence="1">Adult_tree_wgs_1</strain>
        <tissue evidence="1">Leaves</tissue>
    </source>
</reference>